<evidence type="ECO:0000313" key="3">
    <source>
        <dbReference type="Proteomes" id="UP000280344"/>
    </source>
</evidence>
<gene>
    <name evidence="2" type="ORF">EJ997_04495</name>
</gene>
<proteinExistence type="predicted"/>
<organism evidence="2 3">
    <name type="scientific">Flaviflexus ciconiae</name>
    <dbReference type="NCBI Taxonomy" id="2496867"/>
    <lineage>
        <taxon>Bacteria</taxon>
        <taxon>Bacillati</taxon>
        <taxon>Actinomycetota</taxon>
        <taxon>Actinomycetes</taxon>
        <taxon>Actinomycetales</taxon>
        <taxon>Actinomycetaceae</taxon>
        <taxon>Flaviflexus</taxon>
    </lineage>
</organism>
<dbReference type="InterPro" id="IPR015655">
    <property type="entry name" value="PP2C"/>
</dbReference>
<dbReference type="InterPro" id="IPR001932">
    <property type="entry name" value="PPM-type_phosphatase-like_dom"/>
</dbReference>
<dbReference type="EMBL" id="CP034593">
    <property type="protein sequence ID" value="AZQ76712.1"/>
    <property type="molecule type" value="Genomic_DNA"/>
</dbReference>
<dbReference type="PANTHER" id="PTHR47992">
    <property type="entry name" value="PROTEIN PHOSPHATASE"/>
    <property type="match status" value="1"/>
</dbReference>
<dbReference type="PROSITE" id="PS51746">
    <property type="entry name" value="PPM_2"/>
    <property type="match status" value="1"/>
</dbReference>
<sequence length="269" mass="28745">MNMMSKVKEKRPAWHAENMTIETGHATAVGHVRTKQEDRYLDAAPVIAVADGMGGLDRGDYAAETMIAALEDCTFGGTTAEARSAIKVAITKADTKLAKVRAKKNGGESGTTVVGAVLGRGTARDCWLIFHVGDSRLYTFEDGSLQQLTCDHSLVQELMETGMLTEAQARIDPRRSIVTRAIGTAVSSQPDFRLVEARGQLLIACSDGISDELDDEDIAWIISENADKDPSEIATALVDAALEMGGHDNATVVVARAIPASMDPTRGKD</sequence>
<evidence type="ECO:0000313" key="2">
    <source>
        <dbReference type="EMBL" id="AZQ76712.1"/>
    </source>
</evidence>
<protein>
    <submittedName>
        <fullName evidence="2">Serine/threonine-protein phosphatase</fullName>
    </submittedName>
</protein>
<dbReference type="AlphaFoldDB" id="A0A3Q9G6Z5"/>
<dbReference type="KEGG" id="flh:EJ997_04495"/>
<evidence type="ECO:0000259" key="1">
    <source>
        <dbReference type="PROSITE" id="PS51746"/>
    </source>
</evidence>
<reference evidence="2 3" key="1">
    <citation type="submission" date="2018-12" db="EMBL/GenBank/DDBJ databases">
        <title>Complete genome sequence of Flaviflexus sp. H23T48.</title>
        <authorList>
            <person name="Bae J.-W."/>
            <person name="Lee J.-Y."/>
        </authorList>
    </citation>
    <scope>NUCLEOTIDE SEQUENCE [LARGE SCALE GENOMIC DNA]</scope>
    <source>
        <strain evidence="2 3">H23T48</strain>
    </source>
</reference>
<dbReference type="Gene3D" id="3.60.40.10">
    <property type="entry name" value="PPM-type phosphatase domain"/>
    <property type="match status" value="1"/>
</dbReference>
<name>A0A3Q9G6Z5_9ACTO</name>
<dbReference type="SUPFAM" id="SSF81606">
    <property type="entry name" value="PP2C-like"/>
    <property type="match status" value="1"/>
</dbReference>
<dbReference type="InterPro" id="IPR036457">
    <property type="entry name" value="PPM-type-like_dom_sf"/>
</dbReference>
<feature type="domain" description="PPM-type phosphatase" evidence="1">
    <location>
        <begin position="22"/>
        <end position="257"/>
    </location>
</feature>
<dbReference type="SMART" id="SM00332">
    <property type="entry name" value="PP2Cc"/>
    <property type="match status" value="1"/>
</dbReference>
<dbReference type="CDD" id="cd00143">
    <property type="entry name" value="PP2Cc"/>
    <property type="match status" value="1"/>
</dbReference>
<dbReference type="Proteomes" id="UP000280344">
    <property type="component" value="Chromosome"/>
</dbReference>
<dbReference type="Pfam" id="PF00481">
    <property type="entry name" value="PP2C"/>
    <property type="match status" value="1"/>
</dbReference>
<dbReference type="RefSeq" id="WP_126703520.1">
    <property type="nucleotide sequence ID" value="NZ_CP034593.1"/>
</dbReference>
<dbReference type="SMART" id="SM00331">
    <property type="entry name" value="PP2C_SIG"/>
    <property type="match status" value="1"/>
</dbReference>
<keyword evidence="3" id="KW-1185">Reference proteome</keyword>
<accession>A0A3Q9G6Z5</accession>
<dbReference type="OrthoDB" id="9801841at2"/>
<dbReference type="GO" id="GO:0004722">
    <property type="term" value="F:protein serine/threonine phosphatase activity"/>
    <property type="evidence" value="ECO:0007669"/>
    <property type="project" value="InterPro"/>
</dbReference>